<protein>
    <submittedName>
        <fullName evidence="2">Uncharacterized protein</fullName>
    </submittedName>
</protein>
<dbReference type="Proteomes" id="UP000823775">
    <property type="component" value="Unassembled WGS sequence"/>
</dbReference>
<comment type="caution">
    <text evidence="2">The sequence shown here is derived from an EMBL/GenBank/DDBJ whole genome shotgun (WGS) entry which is preliminary data.</text>
</comment>
<proteinExistence type="predicted"/>
<dbReference type="EMBL" id="JACEIK010000426">
    <property type="protein sequence ID" value="MCD7456828.1"/>
    <property type="molecule type" value="Genomic_DNA"/>
</dbReference>
<accession>A0ABS8SDA6</accession>
<evidence type="ECO:0000313" key="3">
    <source>
        <dbReference type="Proteomes" id="UP000823775"/>
    </source>
</evidence>
<gene>
    <name evidence="2" type="ORF">HAX54_033311</name>
</gene>
<name>A0ABS8SDA6_DATST</name>
<reference evidence="2 3" key="1">
    <citation type="journal article" date="2021" name="BMC Genomics">
        <title>Datura genome reveals duplications of psychoactive alkaloid biosynthetic genes and high mutation rate following tissue culture.</title>
        <authorList>
            <person name="Rajewski A."/>
            <person name="Carter-House D."/>
            <person name="Stajich J."/>
            <person name="Litt A."/>
        </authorList>
    </citation>
    <scope>NUCLEOTIDE SEQUENCE [LARGE SCALE GENOMIC DNA]</scope>
    <source>
        <strain evidence="2">AR-01</strain>
    </source>
</reference>
<feature type="region of interest" description="Disordered" evidence="1">
    <location>
        <begin position="1"/>
        <end position="35"/>
    </location>
</feature>
<evidence type="ECO:0000256" key="1">
    <source>
        <dbReference type="SAM" id="MobiDB-lite"/>
    </source>
</evidence>
<evidence type="ECO:0000313" key="2">
    <source>
        <dbReference type="EMBL" id="MCD7456828.1"/>
    </source>
</evidence>
<keyword evidence="3" id="KW-1185">Reference proteome</keyword>
<organism evidence="2 3">
    <name type="scientific">Datura stramonium</name>
    <name type="common">Jimsonweed</name>
    <name type="synonym">Common thornapple</name>
    <dbReference type="NCBI Taxonomy" id="4076"/>
    <lineage>
        <taxon>Eukaryota</taxon>
        <taxon>Viridiplantae</taxon>
        <taxon>Streptophyta</taxon>
        <taxon>Embryophyta</taxon>
        <taxon>Tracheophyta</taxon>
        <taxon>Spermatophyta</taxon>
        <taxon>Magnoliopsida</taxon>
        <taxon>eudicotyledons</taxon>
        <taxon>Gunneridae</taxon>
        <taxon>Pentapetalae</taxon>
        <taxon>asterids</taxon>
        <taxon>lamiids</taxon>
        <taxon>Solanales</taxon>
        <taxon>Solanaceae</taxon>
        <taxon>Solanoideae</taxon>
        <taxon>Datureae</taxon>
        <taxon>Datura</taxon>
    </lineage>
</organism>
<sequence>MLSKSGTSFSAMNNPTSSHRIASANGKTMPSANYNEDASGIQHLQQSRIPWSPSQRAQAKDCSLHVFVDHSYRRKTSLGNKQRWILEYQEGSNGIEFCAEEHMKG</sequence>